<evidence type="ECO:0000256" key="7">
    <source>
        <dbReference type="ARBA" id="ARBA00023170"/>
    </source>
</evidence>
<dbReference type="GO" id="GO:0005886">
    <property type="term" value="C:plasma membrane"/>
    <property type="evidence" value="ECO:0007669"/>
    <property type="project" value="UniProtKB-SubCell"/>
</dbReference>
<evidence type="ECO:0000313" key="14">
    <source>
        <dbReference type="Proteomes" id="UP000838412"/>
    </source>
</evidence>
<dbReference type="InterPro" id="IPR017452">
    <property type="entry name" value="GPCR_Rhodpsn_7TM"/>
</dbReference>
<dbReference type="PROSITE" id="PS50262">
    <property type="entry name" value="G_PROTEIN_RECEP_F1_2"/>
    <property type="match status" value="1"/>
</dbReference>
<dbReference type="GO" id="GO:0043410">
    <property type="term" value="P:positive regulation of MAPK cascade"/>
    <property type="evidence" value="ECO:0007669"/>
    <property type="project" value="TreeGrafter"/>
</dbReference>
<feature type="transmembrane region" description="Helical" evidence="11">
    <location>
        <begin position="37"/>
        <end position="61"/>
    </location>
</feature>
<evidence type="ECO:0000256" key="5">
    <source>
        <dbReference type="ARBA" id="ARBA00023040"/>
    </source>
</evidence>
<keyword evidence="14" id="KW-1185">Reference proteome</keyword>
<dbReference type="AlphaFoldDB" id="A0A8J9ZN59"/>
<keyword evidence="2" id="KW-1003">Cell membrane</keyword>
<keyword evidence="4 11" id="KW-1133">Transmembrane helix</keyword>
<comment type="similarity">
    <text evidence="9">Belongs to the G-protein coupled receptor 1 family.</text>
</comment>
<feature type="transmembrane region" description="Helical" evidence="11">
    <location>
        <begin position="194"/>
        <end position="214"/>
    </location>
</feature>
<gene>
    <name evidence="13" type="primary">ADRA1A</name>
    <name evidence="13" type="ORF">BLAG_LOCUS16091</name>
</gene>
<evidence type="ECO:0000256" key="1">
    <source>
        <dbReference type="ARBA" id="ARBA00004651"/>
    </source>
</evidence>
<reference evidence="13" key="1">
    <citation type="submission" date="2022-01" db="EMBL/GenBank/DDBJ databases">
        <authorList>
            <person name="Braso-Vives M."/>
        </authorList>
    </citation>
    <scope>NUCLEOTIDE SEQUENCE</scope>
</reference>
<dbReference type="EMBL" id="OV696688">
    <property type="protein sequence ID" value="CAH1258568.1"/>
    <property type="molecule type" value="Genomic_DNA"/>
</dbReference>
<evidence type="ECO:0000313" key="13">
    <source>
        <dbReference type="EMBL" id="CAH1258568.1"/>
    </source>
</evidence>
<keyword evidence="7 9" id="KW-0675">Receptor</keyword>
<evidence type="ECO:0000256" key="9">
    <source>
        <dbReference type="RuleBase" id="RU000688"/>
    </source>
</evidence>
<dbReference type="Pfam" id="PF00001">
    <property type="entry name" value="7tm_1"/>
    <property type="match status" value="1"/>
</dbReference>
<keyword evidence="8 9" id="KW-0807">Transducer</keyword>
<feature type="transmembrane region" description="Helical" evidence="11">
    <location>
        <begin position="153"/>
        <end position="174"/>
    </location>
</feature>
<feature type="transmembrane region" description="Helical" evidence="11">
    <location>
        <begin position="112"/>
        <end position="132"/>
    </location>
</feature>
<dbReference type="CDD" id="cd14967">
    <property type="entry name" value="7tmA_amine_R-like"/>
    <property type="match status" value="1"/>
</dbReference>
<dbReference type="PROSITE" id="PS00237">
    <property type="entry name" value="G_PROTEIN_RECEP_F1_1"/>
    <property type="match status" value="1"/>
</dbReference>
<protein>
    <submittedName>
        <fullName evidence="13">ADRA1A protein</fullName>
    </submittedName>
</protein>
<keyword evidence="6 11" id="KW-0472">Membrane</keyword>
<accession>A0A8J9ZN59</accession>
<dbReference type="InterPro" id="IPR000276">
    <property type="entry name" value="GPCR_Rhodpsn"/>
</dbReference>
<evidence type="ECO:0000256" key="11">
    <source>
        <dbReference type="SAM" id="Phobius"/>
    </source>
</evidence>
<dbReference type="GO" id="GO:0007267">
    <property type="term" value="P:cell-cell signaling"/>
    <property type="evidence" value="ECO:0007669"/>
    <property type="project" value="TreeGrafter"/>
</dbReference>
<dbReference type="InterPro" id="IPR002233">
    <property type="entry name" value="ADR_fam"/>
</dbReference>
<dbReference type="GO" id="GO:0004937">
    <property type="term" value="F:alpha1-adrenergic receptor activity"/>
    <property type="evidence" value="ECO:0007669"/>
    <property type="project" value="TreeGrafter"/>
</dbReference>
<evidence type="ECO:0000256" key="10">
    <source>
        <dbReference type="SAM" id="MobiDB-lite"/>
    </source>
</evidence>
<dbReference type="Proteomes" id="UP000838412">
    <property type="component" value="Chromosome 3"/>
</dbReference>
<name>A0A8J9ZN59_BRALA</name>
<dbReference type="PANTHER" id="PTHR24248">
    <property type="entry name" value="ADRENERGIC RECEPTOR-RELATED G-PROTEIN COUPLED RECEPTOR"/>
    <property type="match status" value="1"/>
</dbReference>
<evidence type="ECO:0000256" key="2">
    <source>
        <dbReference type="ARBA" id="ARBA00022475"/>
    </source>
</evidence>
<dbReference type="GO" id="GO:0007200">
    <property type="term" value="P:phospholipase C-activating G protein-coupled receptor signaling pathway"/>
    <property type="evidence" value="ECO:0007669"/>
    <property type="project" value="TreeGrafter"/>
</dbReference>
<dbReference type="PANTHER" id="PTHR24248:SF72">
    <property type="entry name" value="G-PROTEIN COUPLED RECEPTORS FAMILY 1 PROFILE DOMAIN-CONTAINING PROTEIN"/>
    <property type="match status" value="1"/>
</dbReference>
<keyword evidence="3 9" id="KW-0812">Transmembrane</keyword>
<evidence type="ECO:0000259" key="12">
    <source>
        <dbReference type="PROSITE" id="PS50262"/>
    </source>
</evidence>
<feature type="domain" description="G-protein coupled receptors family 1 profile" evidence="12">
    <location>
        <begin position="53"/>
        <end position="351"/>
    </location>
</feature>
<evidence type="ECO:0000256" key="8">
    <source>
        <dbReference type="ARBA" id="ARBA00023224"/>
    </source>
</evidence>
<organism evidence="13 14">
    <name type="scientific">Branchiostoma lanceolatum</name>
    <name type="common">Common lancelet</name>
    <name type="synonym">Amphioxus lanceolatum</name>
    <dbReference type="NCBI Taxonomy" id="7740"/>
    <lineage>
        <taxon>Eukaryota</taxon>
        <taxon>Metazoa</taxon>
        <taxon>Chordata</taxon>
        <taxon>Cephalochordata</taxon>
        <taxon>Leptocardii</taxon>
        <taxon>Amphioxiformes</taxon>
        <taxon>Branchiostomatidae</taxon>
        <taxon>Branchiostoma</taxon>
    </lineage>
</organism>
<evidence type="ECO:0000256" key="6">
    <source>
        <dbReference type="ARBA" id="ARBA00023136"/>
    </source>
</evidence>
<feature type="transmembrane region" description="Helical" evidence="11">
    <location>
        <begin position="331"/>
        <end position="354"/>
    </location>
</feature>
<evidence type="ECO:0000256" key="4">
    <source>
        <dbReference type="ARBA" id="ARBA00022989"/>
    </source>
</evidence>
<sequence>MAGLPLDNFTFDNNGTSNVTEPEVPVLGLRMSLATSLLVGAVLSCICILTIAGNVFVVLAVCLERSLRTNIGYFYINLAAADLLLGCLVLPFSVARELLNYWPFGEALCDLWAAVDVLCCTASIFSLCIISLDRYIGVTRPLHHNMIVTKRRVVLILFAVWATSAAISVGPLFGWKQPTSYQNMQCNINGSPSYIIFSVVGSFYVPAFIVLYVYRQVYRAAVRETSKLMITLKAQEDRSSASVESVRIHRGKASVTTDLRPPPPTRPSPNSSKPRLAKEALSSVKNRFEKFTKEKKAAKTVGIIVGVFLVCWLPFFVMYPIDSMIAKVPELLITMAFWLGYCNSFLNPIIYACSNGHFRRAFRRFLSCGKRQSQFSTMRYEDYTLSSRSSFRRAHSSCSSRDESRRQQLKFQLQELTVA</sequence>
<dbReference type="PRINTS" id="PR00237">
    <property type="entry name" value="GPCRRHODOPSN"/>
</dbReference>
<proteinExistence type="inferred from homology"/>
<feature type="transmembrane region" description="Helical" evidence="11">
    <location>
        <begin position="73"/>
        <end position="92"/>
    </location>
</feature>
<dbReference type="PRINTS" id="PR01103">
    <property type="entry name" value="ADRENERGICR"/>
</dbReference>
<comment type="subcellular location">
    <subcellularLocation>
        <location evidence="1">Cell membrane</location>
        <topology evidence="1">Multi-pass membrane protein</topology>
    </subcellularLocation>
</comment>
<dbReference type="FunFam" id="1.20.1070.10:FF:000420">
    <property type="entry name" value="OCTopamine Receptor (GPCR)"/>
    <property type="match status" value="1"/>
</dbReference>
<feature type="transmembrane region" description="Helical" evidence="11">
    <location>
        <begin position="297"/>
        <end position="319"/>
    </location>
</feature>
<dbReference type="OrthoDB" id="5977853at2759"/>
<feature type="region of interest" description="Disordered" evidence="10">
    <location>
        <begin position="243"/>
        <end position="276"/>
    </location>
</feature>
<dbReference type="Gene3D" id="1.20.1070.10">
    <property type="entry name" value="Rhodopsin 7-helix transmembrane proteins"/>
    <property type="match status" value="1"/>
</dbReference>
<dbReference type="SUPFAM" id="SSF81321">
    <property type="entry name" value="Family A G protein-coupled receptor-like"/>
    <property type="match status" value="1"/>
</dbReference>
<dbReference type="SMART" id="SM01381">
    <property type="entry name" value="7TM_GPCR_Srsx"/>
    <property type="match status" value="1"/>
</dbReference>
<dbReference type="GO" id="GO:0071880">
    <property type="term" value="P:adenylate cyclase-activating adrenergic receptor signaling pathway"/>
    <property type="evidence" value="ECO:0007669"/>
    <property type="project" value="TreeGrafter"/>
</dbReference>
<dbReference type="GO" id="GO:0007204">
    <property type="term" value="P:positive regulation of cytosolic calcium ion concentration"/>
    <property type="evidence" value="ECO:0007669"/>
    <property type="project" value="TreeGrafter"/>
</dbReference>
<keyword evidence="5 9" id="KW-0297">G-protein coupled receptor</keyword>
<evidence type="ECO:0000256" key="3">
    <source>
        <dbReference type="ARBA" id="ARBA00022692"/>
    </source>
</evidence>